<comment type="caution">
    <text evidence="1">The sequence shown here is derived from an EMBL/GenBank/DDBJ whole genome shotgun (WGS) entry which is preliminary data.</text>
</comment>
<keyword evidence="2" id="KW-1185">Reference proteome</keyword>
<sequence>QAARGAGARVACAVC</sequence>
<reference evidence="1 2" key="1">
    <citation type="journal article" date="2018" name="Front. Plant Sci.">
        <title>Red Clover (Trifolium pratense) and Zigzag Clover (T. medium) - A Picture of Genomic Similarities and Differences.</title>
        <authorList>
            <person name="Dluhosova J."/>
            <person name="Istvanek J."/>
            <person name="Nedelnik J."/>
            <person name="Repkova J."/>
        </authorList>
    </citation>
    <scope>NUCLEOTIDE SEQUENCE [LARGE SCALE GENOMIC DNA]</scope>
    <source>
        <strain evidence="2">cv. 10/8</strain>
        <tissue evidence="1">Leaf</tissue>
    </source>
</reference>
<proteinExistence type="predicted"/>
<dbReference type="Proteomes" id="UP000265520">
    <property type="component" value="Unassembled WGS sequence"/>
</dbReference>
<feature type="non-terminal residue" evidence="1">
    <location>
        <position position="1"/>
    </location>
</feature>
<dbReference type="EMBL" id="LXQA010382705">
    <property type="protein sequence ID" value="MCI48184.1"/>
    <property type="molecule type" value="Genomic_DNA"/>
</dbReference>
<evidence type="ECO:0000313" key="1">
    <source>
        <dbReference type="EMBL" id="MCI48184.1"/>
    </source>
</evidence>
<accession>A0A392SIZ8</accession>
<organism evidence="1 2">
    <name type="scientific">Trifolium medium</name>
    <dbReference type="NCBI Taxonomy" id="97028"/>
    <lineage>
        <taxon>Eukaryota</taxon>
        <taxon>Viridiplantae</taxon>
        <taxon>Streptophyta</taxon>
        <taxon>Embryophyta</taxon>
        <taxon>Tracheophyta</taxon>
        <taxon>Spermatophyta</taxon>
        <taxon>Magnoliopsida</taxon>
        <taxon>eudicotyledons</taxon>
        <taxon>Gunneridae</taxon>
        <taxon>Pentapetalae</taxon>
        <taxon>rosids</taxon>
        <taxon>fabids</taxon>
        <taxon>Fabales</taxon>
        <taxon>Fabaceae</taxon>
        <taxon>Papilionoideae</taxon>
        <taxon>50 kb inversion clade</taxon>
        <taxon>NPAAA clade</taxon>
        <taxon>Hologalegina</taxon>
        <taxon>IRL clade</taxon>
        <taxon>Trifolieae</taxon>
        <taxon>Trifolium</taxon>
    </lineage>
</organism>
<protein>
    <submittedName>
        <fullName evidence="1">Uncharacterized protein</fullName>
    </submittedName>
</protein>
<name>A0A392SIZ8_9FABA</name>
<evidence type="ECO:0000313" key="2">
    <source>
        <dbReference type="Proteomes" id="UP000265520"/>
    </source>
</evidence>